<keyword evidence="1" id="KW-0285">Flavoprotein</keyword>
<feature type="domain" description="Luciferase-like" evidence="5">
    <location>
        <begin position="39"/>
        <end position="246"/>
    </location>
</feature>
<gene>
    <name evidence="6" type="ORF">SAMN05216252_105284</name>
</gene>
<accession>A0A239E4B1</accession>
<dbReference type="InterPro" id="IPR051260">
    <property type="entry name" value="Diverse_substr_monoxygenases"/>
</dbReference>
<protein>
    <submittedName>
        <fullName evidence="6">Luciferase-type oxidoreductase, BA3436 family</fullName>
    </submittedName>
</protein>
<organism evidence="6 7">
    <name type="scientific">Actinacidiphila glaucinigra</name>
    <dbReference type="NCBI Taxonomy" id="235986"/>
    <lineage>
        <taxon>Bacteria</taxon>
        <taxon>Bacillati</taxon>
        <taxon>Actinomycetota</taxon>
        <taxon>Actinomycetes</taxon>
        <taxon>Kitasatosporales</taxon>
        <taxon>Streptomycetaceae</taxon>
        <taxon>Actinacidiphila</taxon>
    </lineage>
</organism>
<reference evidence="6 7" key="1">
    <citation type="submission" date="2017-06" db="EMBL/GenBank/DDBJ databases">
        <authorList>
            <person name="Kim H.J."/>
            <person name="Triplett B.A."/>
        </authorList>
    </citation>
    <scope>NUCLEOTIDE SEQUENCE [LARGE SCALE GENOMIC DNA]</scope>
    <source>
        <strain evidence="6 7">CGMCC 4.1858</strain>
    </source>
</reference>
<dbReference type="AlphaFoldDB" id="A0A239E4B1"/>
<dbReference type="OrthoDB" id="3206024at2"/>
<keyword evidence="4" id="KW-0503">Monooxygenase</keyword>
<dbReference type="GO" id="GO:0016705">
    <property type="term" value="F:oxidoreductase activity, acting on paired donors, with incorporation or reduction of molecular oxygen"/>
    <property type="evidence" value="ECO:0007669"/>
    <property type="project" value="InterPro"/>
</dbReference>
<evidence type="ECO:0000313" key="6">
    <source>
        <dbReference type="EMBL" id="SNS38823.1"/>
    </source>
</evidence>
<dbReference type="InterPro" id="IPR011251">
    <property type="entry name" value="Luciferase-like_dom"/>
</dbReference>
<evidence type="ECO:0000256" key="1">
    <source>
        <dbReference type="ARBA" id="ARBA00022630"/>
    </source>
</evidence>
<sequence>MTSTALARLTGPHRRLTLGLELPLDNDWGAGRLAADRQAGRPFGVPDLGGHADLARLADRLGFNALWLRDVPLYDPLAFGDAGSVFDVFAYLGHLAALTEHVVLGTSAVVLPLRSPLHVAKAAATVDVLSGGRLVLGLASGDRPVEYPLFGADFDGRGQAFRDGVRTLRAAWATPAPGLGLTLPGTGLRAERRIDVLPKPVGGDIPVAVAGSARQSPQWIAEHADASLNYPRPLGALGDDVRRWRELTGGLDRPYLTPMLLDLLADPAAPAEPIRLGLRTGRTALLDHLAAMADLGVAHVSLNLRPGDRPVAEVLHELAEEILPHFPGR</sequence>
<evidence type="ECO:0000256" key="4">
    <source>
        <dbReference type="ARBA" id="ARBA00023033"/>
    </source>
</evidence>
<dbReference type="PANTHER" id="PTHR30011:SF16">
    <property type="entry name" value="C2H2 FINGER DOMAIN TRANSCRIPTION FACTOR (EUROFUNG)-RELATED"/>
    <property type="match status" value="1"/>
</dbReference>
<dbReference type="NCBIfam" id="TIGR03571">
    <property type="entry name" value="lucif_BA3436"/>
    <property type="match status" value="1"/>
</dbReference>
<dbReference type="Pfam" id="PF00296">
    <property type="entry name" value="Bac_luciferase"/>
    <property type="match status" value="1"/>
</dbReference>
<keyword evidence="3" id="KW-0560">Oxidoreductase</keyword>
<evidence type="ECO:0000256" key="2">
    <source>
        <dbReference type="ARBA" id="ARBA00022643"/>
    </source>
</evidence>
<evidence type="ECO:0000256" key="3">
    <source>
        <dbReference type="ARBA" id="ARBA00023002"/>
    </source>
</evidence>
<dbReference type="PANTHER" id="PTHR30011">
    <property type="entry name" value="ALKANESULFONATE MONOOXYGENASE-RELATED"/>
    <property type="match status" value="1"/>
</dbReference>
<keyword evidence="2" id="KW-0288">FMN</keyword>
<dbReference type="InterPro" id="IPR020020">
    <property type="entry name" value="Luciferase-type_oxidoreductase"/>
</dbReference>
<evidence type="ECO:0000313" key="7">
    <source>
        <dbReference type="Proteomes" id="UP000198280"/>
    </source>
</evidence>
<name>A0A239E4B1_9ACTN</name>
<dbReference type="RefSeq" id="WP_089223839.1">
    <property type="nucleotide sequence ID" value="NZ_FZOF01000005.1"/>
</dbReference>
<dbReference type="GO" id="GO:0004497">
    <property type="term" value="F:monooxygenase activity"/>
    <property type="evidence" value="ECO:0007669"/>
    <property type="project" value="UniProtKB-KW"/>
</dbReference>
<dbReference type="SUPFAM" id="SSF51679">
    <property type="entry name" value="Bacterial luciferase-like"/>
    <property type="match status" value="1"/>
</dbReference>
<dbReference type="Gene3D" id="3.20.20.30">
    <property type="entry name" value="Luciferase-like domain"/>
    <property type="match status" value="1"/>
</dbReference>
<dbReference type="InterPro" id="IPR036661">
    <property type="entry name" value="Luciferase-like_sf"/>
</dbReference>
<evidence type="ECO:0000259" key="5">
    <source>
        <dbReference type="Pfam" id="PF00296"/>
    </source>
</evidence>
<keyword evidence="7" id="KW-1185">Reference proteome</keyword>
<proteinExistence type="predicted"/>
<dbReference type="EMBL" id="FZOF01000005">
    <property type="protein sequence ID" value="SNS38823.1"/>
    <property type="molecule type" value="Genomic_DNA"/>
</dbReference>
<dbReference type="Proteomes" id="UP000198280">
    <property type="component" value="Unassembled WGS sequence"/>
</dbReference>